<dbReference type="GO" id="GO:0008270">
    <property type="term" value="F:zinc ion binding"/>
    <property type="evidence" value="ECO:0007669"/>
    <property type="project" value="UniProtKB-KW"/>
</dbReference>
<protein>
    <submittedName>
        <fullName evidence="6">Uncharacterized protein</fullName>
    </submittedName>
</protein>
<dbReference type="Proteomes" id="UP000237271">
    <property type="component" value="Unassembled WGS sequence"/>
</dbReference>
<evidence type="ECO:0000256" key="3">
    <source>
        <dbReference type="ARBA" id="ARBA00022771"/>
    </source>
</evidence>
<dbReference type="OrthoDB" id="101009at2759"/>
<accession>A0A2P4XGT3</accession>
<keyword evidence="7" id="KW-1185">Reference proteome</keyword>
<keyword evidence="2" id="KW-0479">Metal-binding</keyword>
<comment type="subcellular location">
    <subcellularLocation>
        <location evidence="1">Nucleus</location>
    </subcellularLocation>
</comment>
<sequence length="211" mass="23619">MAATVHYLDEYFNMANWTLEFEHIPGSHTGELIATCVGAVVSRWGLWKGNCTVLLRDGASNAVLAVNILGVYRILCIPHVLHLVAAVPLTTIVDCSARWSSSLDMLARLIQLKSAFENFFEYLATTDGKKEFPQLRLACPKPTNWLTIDWLMERVVPFALATRKFSGDTYPTLSLAYLFLRSVRNEMEKPNLLDGKVGLVIEQLQELCGQA</sequence>
<dbReference type="GO" id="GO:0005634">
    <property type="term" value="C:nucleus"/>
    <property type="evidence" value="ECO:0007669"/>
    <property type="project" value="UniProtKB-SubCell"/>
</dbReference>
<name>A0A2P4XGT3_9STRA</name>
<evidence type="ECO:0000256" key="4">
    <source>
        <dbReference type="ARBA" id="ARBA00022833"/>
    </source>
</evidence>
<evidence type="ECO:0000313" key="7">
    <source>
        <dbReference type="Proteomes" id="UP000237271"/>
    </source>
</evidence>
<dbReference type="SUPFAM" id="SSF53098">
    <property type="entry name" value="Ribonuclease H-like"/>
    <property type="match status" value="1"/>
</dbReference>
<keyword evidence="3" id="KW-0863">Zinc-finger</keyword>
<dbReference type="InterPro" id="IPR012337">
    <property type="entry name" value="RNaseH-like_sf"/>
</dbReference>
<dbReference type="AlphaFoldDB" id="A0A2P4XGT3"/>
<dbReference type="PANTHER" id="PTHR46481:SF10">
    <property type="entry name" value="ZINC FINGER BED DOMAIN-CONTAINING PROTEIN 39"/>
    <property type="match status" value="1"/>
</dbReference>
<gene>
    <name evidence="6" type="ORF">PHPALM_19676</name>
</gene>
<organism evidence="6 7">
    <name type="scientific">Phytophthora palmivora</name>
    <dbReference type="NCBI Taxonomy" id="4796"/>
    <lineage>
        <taxon>Eukaryota</taxon>
        <taxon>Sar</taxon>
        <taxon>Stramenopiles</taxon>
        <taxon>Oomycota</taxon>
        <taxon>Peronosporomycetes</taxon>
        <taxon>Peronosporales</taxon>
        <taxon>Peronosporaceae</taxon>
        <taxon>Phytophthora</taxon>
    </lineage>
</organism>
<proteinExistence type="predicted"/>
<dbReference type="InterPro" id="IPR052035">
    <property type="entry name" value="ZnF_BED_domain_contain"/>
</dbReference>
<dbReference type="EMBL" id="NCKW01011055">
    <property type="protein sequence ID" value="POM64759.1"/>
    <property type="molecule type" value="Genomic_DNA"/>
</dbReference>
<reference evidence="6 7" key="1">
    <citation type="journal article" date="2017" name="Genome Biol. Evol.">
        <title>Phytophthora megakarya and P. palmivora, closely related causal agents of cacao black pod rot, underwent increases in genome sizes and gene numbers by different mechanisms.</title>
        <authorList>
            <person name="Ali S.S."/>
            <person name="Shao J."/>
            <person name="Lary D.J."/>
            <person name="Kronmiller B."/>
            <person name="Shen D."/>
            <person name="Strem M.D."/>
            <person name="Amoako-Attah I."/>
            <person name="Akrofi A.Y."/>
            <person name="Begoude B.A."/>
            <person name="Ten Hoopen G.M."/>
            <person name="Coulibaly K."/>
            <person name="Kebe B.I."/>
            <person name="Melnick R.L."/>
            <person name="Guiltinan M.J."/>
            <person name="Tyler B.M."/>
            <person name="Meinhardt L.W."/>
            <person name="Bailey B.A."/>
        </authorList>
    </citation>
    <scope>NUCLEOTIDE SEQUENCE [LARGE SCALE GENOMIC DNA]</scope>
    <source>
        <strain evidence="7">sbr112.9</strain>
    </source>
</reference>
<keyword evidence="4" id="KW-0862">Zinc</keyword>
<dbReference type="PANTHER" id="PTHR46481">
    <property type="entry name" value="ZINC FINGER BED DOMAIN-CONTAINING PROTEIN 4"/>
    <property type="match status" value="1"/>
</dbReference>
<evidence type="ECO:0000256" key="5">
    <source>
        <dbReference type="ARBA" id="ARBA00023242"/>
    </source>
</evidence>
<evidence type="ECO:0000256" key="1">
    <source>
        <dbReference type="ARBA" id="ARBA00004123"/>
    </source>
</evidence>
<evidence type="ECO:0000313" key="6">
    <source>
        <dbReference type="EMBL" id="POM64759.1"/>
    </source>
</evidence>
<keyword evidence="5" id="KW-0539">Nucleus</keyword>
<comment type="caution">
    <text evidence="6">The sequence shown here is derived from an EMBL/GenBank/DDBJ whole genome shotgun (WGS) entry which is preliminary data.</text>
</comment>
<evidence type="ECO:0000256" key="2">
    <source>
        <dbReference type="ARBA" id="ARBA00022723"/>
    </source>
</evidence>